<reference evidence="2" key="1">
    <citation type="journal article" date="2005" name="Nature">
        <title>The map-based sequence of the rice genome.</title>
        <authorList>
            <consortium name="International rice genome sequencing project (IRGSP)"/>
            <person name="Matsumoto T."/>
            <person name="Wu J."/>
            <person name="Kanamori H."/>
            <person name="Katayose Y."/>
            <person name="Fujisawa M."/>
            <person name="Namiki N."/>
            <person name="Mizuno H."/>
            <person name="Yamamoto K."/>
            <person name="Antonio B.A."/>
            <person name="Baba T."/>
            <person name="Sakata K."/>
            <person name="Nagamura Y."/>
            <person name="Aoki H."/>
            <person name="Arikawa K."/>
            <person name="Arita K."/>
            <person name="Bito T."/>
            <person name="Chiden Y."/>
            <person name="Fujitsuka N."/>
            <person name="Fukunaka R."/>
            <person name="Hamada M."/>
            <person name="Harada C."/>
            <person name="Hayashi A."/>
            <person name="Hijishita S."/>
            <person name="Honda M."/>
            <person name="Hosokawa S."/>
            <person name="Ichikawa Y."/>
            <person name="Idonuma A."/>
            <person name="Iijima M."/>
            <person name="Ikeda M."/>
            <person name="Ikeno M."/>
            <person name="Ito K."/>
            <person name="Ito S."/>
            <person name="Ito T."/>
            <person name="Ito Y."/>
            <person name="Ito Y."/>
            <person name="Iwabuchi A."/>
            <person name="Kamiya K."/>
            <person name="Karasawa W."/>
            <person name="Kurita K."/>
            <person name="Katagiri S."/>
            <person name="Kikuta A."/>
            <person name="Kobayashi H."/>
            <person name="Kobayashi N."/>
            <person name="Machita K."/>
            <person name="Maehara T."/>
            <person name="Masukawa M."/>
            <person name="Mizubayashi T."/>
            <person name="Mukai Y."/>
            <person name="Nagasaki H."/>
            <person name="Nagata Y."/>
            <person name="Naito S."/>
            <person name="Nakashima M."/>
            <person name="Nakama Y."/>
            <person name="Nakamichi Y."/>
            <person name="Nakamura M."/>
            <person name="Meguro A."/>
            <person name="Negishi M."/>
            <person name="Ohta I."/>
            <person name="Ohta T."/>
            <person name="Okamoto M."/>
            <person name="Ono N."/>
            <person name="Saji S."/>
            <person name="Sakaguchi M."/>
            <person name="Sakai K."/>
            <person name="Shibata M."/>
            <person name="Shimokawa T."/>
            <person name="Song J."/>
            <person name="Takazaki Y."/>
            <person name="Terasawa K."/>
            <person name="Tsugane M."/>
            <person name="Tsuji K."/>
            <person name="Ueda S."/>
            <person name="Waki K."/>
            <person name="Yamagata H."/>
            <person name="Yamamoto M."/>
            <person name="Yamamoto S."/>
            <person name="Yamane H."/>
            <person name="Yoshiki S."/>
            <person name="Yoshihara R."/>
            <person name="Yukawa K."/>
            <person name="Zhong H."/>
            <person name="Yano M."/>
            <person name="Yuan Q."/>
            <person name="Ouyang S."/>
            <person name="Liu J."/>
            <person name="Jones K.M."/>
            <person name="Gansberger K."/>
            <person name="Moffat K."/>
            <person name="Hill J."/>
            <person name="Bera J."/>
            <person name="Fadrosh D."/>
            <person name="Jin S."/>
            <person name="Johri S."/>
            <person name="Kim M."/>
            <person name="Overton L."/>
            <person name="Reardon M."/>
            <person name="Tsitrin T."/>
            <person name="Vuong H."/>
            <person name="Weaver B."/>
            <person name="Ciecko A."/>
            <person name="Tallon L."/>
            <person name="Jackson J."/>
            <person name="Pai G."/>
            <person name="Aken S.V."/>
            <person name="Utterback T."/>
            <person name="Reidmuller S."/>
            <person name="Feldblyum T."/>
            <person name="Hsiao J."/>
            <person name="Zismann V."/>
            <person name="Iobst S."/>
            <person name="de Vazeille A.R."/>
            <person name="Buell C.R."/>
            <person name="Ying K."/>
            <person name="Li Y."/>
            <person name="Lu T."/>
            <person name="Huang Y."/>
            <person name="Zhao Q."/>
            <person name="Feng Q."/>
            <person name="Zhang L."/>
            <person name="Zhu J."/>
            <person name="Weng Q."/>
            <person name="Mu J."/>
            <person name="Lu Y."/>
            <person name="Fan D."/>
            <person name="Liu Y."/>
            <person name="Guan J."/>
            <person name="Zhang Y."/>
            <person name="Yu S."/>
            <person name="Liu X."/>
            <person name="Zhang Y."/>
            <person name="Hong G."/>
            <person name="Han B."/>
            <person name="Choisne N."/>
            <person name="Demange N."/>
            <person name="Orjeda G."/>
            <person name="Samain S."/>
            <person name="Cattolico L."/>
            <person name="Pelletier E."/>
            <person name="Couloux A."/>
            <person name="Segurens B."/>
            <person name="Wincker P."/>
            <person name="D'Hont A."/>
            <person name="Scarpelli C."/>
            <person name="Weissenbach J."/>
            <person name="Salanoubat M."/>
            <person name="Quetier F."/>
            <person name="Yu Y."/>
            <person name="Kim H.R."/>
            <person name="Rambo T."/>
            <person name="Currie J."/>
            <person name="Collura K."/>
            <person name="Luo M."/>
            <person name="Yang T."/>
            <person name="Ammiraju J.S.S."/>
            <person name="Engler F."/>
            <person name="Soderlund C."/>
            <person name="Wing R.A."/>
            <person name="Palmer L.E."/>
            <person name="de la Bastide M."/>
            <person name="Spiegel L."/>
            <person name="Nascimento L."/>
            <person name="Zutavern T."/>
            <person name="O'Shaughnessy A."/>
            <person name="Dike S."/>
            <person name="Dedhia N."/>
            <person name="Preston R."/>
            <person name="Balija V."/>
            <person name="McCombie W.R."/>
            <person name="Chow T."/>
            <person name="Chen H."/>
            <person name="Chung M."/>
            <person name="Chen C."/>
            <person name="Shaw J."/>
            <person name="Wu H."/>
            <person name="Hsiao K."/>
            <person name="Chao Y."/>
            <person name="Chu M."/>
            <person name="Cheng C."/>
            <person name="Hour A."/>
            <person name="Lee P."/>
            <person name="Lin S."/>
            <person name="Lin Y."/>
            <person name="Liou J."/>
            <person name="Liu S."/>
            <person name="Hsing Y."/>
            <person name="Raghuvanshi S."/>
            <person name="Mohanty A."/>
            <person name="Bharti A.K."/>
            <person name="Gaur A."/>
            <person name="Gupta V."/>
            <person name="Kumar D."/>
            <person name="Ravi V."/>
            <person name="Vij S."/>
            <person name="Kapur A."/>
            <person name="Khurana P."/>
            <person name="Khurana P."/>
            <person name="Khurana J.P."/>
            <person name="Tyagi A.K."/>
            <person name="Gaikwad K."/>
            <person name="Singh A."/>
            <person name="Dalal V."/>
            <person name="Srivastava S."/>
            <person name="Dixit A."/>
            <person name="Pal A.K."/>
            <person name="Ghazi I.A."/>
            <person name="Yadav M."/>
            <person name="Pandit A."/>
            <person name="Bhargava A."/>
            <person name="Sureshbabu K."/>
            <person name="Batra K."/>
            <person name="Sharma T.R."/>
            <person name="Mohapatra T."/>
            <person name="Singh N.K."/>
            <person name="Messing J."/>
            <person name="Nelson A.B."/>
            <person name="Fuks G."/>
            <person name="Kavchok S."/>
            <person name="Keizer G."/>
            <person name="Linton E."/>
            <person name="Llaca V."/>
            <person name="Song R."/>
            <person name="Tanyolac B."/>
            <person name="Young S."/>
            <person name="Ho-Il K."/>
            <person name="Hahn J.H."/>
            <person name="Sangsakoo G."/>
            <person name="Vanavichit A."/>
            <person name="de Mattos Luiz.A.T."/>
            <person name="Zimmer P.D."/>
            <person name="Malone G."/>
            <person name="Dellagostin O."/>
            <person name="de Oliveira A.C."/>
            <person name="Bevan M."/>
            <person name="Bancroft I."/>
            <person name="Minx P."/>
            <person name="Cordum H."/>
            <person name="Wilson R."/>
            <person name="Cheng Z."/>
            <person name="Jin W."/>
            <person name="Jiang J."/>
            <person name="Leong S.A."/>
            <person name="Iwama H."/>
            <person name="Gojobori T."/>
            <person name="Itoh T."/>
            <person name="Niimura Y."/>
            <person name="Fujii Y."/>
            <person name="Habara T."/>
            <person name="Sakai H."/>
            <person name="Sato Y."/>
            <person name="Wilson G."/>
            <person name="Kumar K."/>
            <person name="McCouch S."/>
            <person name="Juretic N."/>
            <person name="Hoen D."/>
            <person name="Wright S."/>
            <person name="Bruskiewich R."/>
            <person name="Bureau T."/>
            <person name="Miyao A."/>
            <person name="Hirochika H."/>
            <person name="Nishikawa T."/>
            <person name="Kadowaki K."/>
            <person name="Sugiura M."/>
            <person name="Burr B."/>
            <person name="Sasaki T."/>
        </authorList>
    </citation>
    <scope>NUCLEOTIDE SEQUENCE [LARGE SCALE GENOMIC DNA]</scope>
    <source>
        <strain evidence="2">cv. Nipponbare</strain>
    </source>
</reference>
<protein>
    <submittedName>
        <fullName evidence="1">Uncharacterized protein</fullName>
    </submittedName>
</protein>
<dbReference type="Proteomes" id="UP000000763">
    <property type="component" value="Chromosome 2"/>
</dbReference>
<accession>Q6K742</accession>
<gene>
    <name evidence="1" type="primary">P0419C03.8</name>
</gene>
<evidence type="ECO:0000313" key="1">
    <source>
        <dbReference type="EMBL" id="BAD21905.1"/>
    </source>
</evidence>
<dbReference type="EMBL" id="AP004870">
    <property type="protein sequence ID" value="BAD21905.1"/>
    <property type="molecule type" value="Genomic_DNA"/>
</dbReference>
<sequence length="94" mass="10532">MAKEEDKPQRALLCHVREKGVVCILRELAIFRLPCEKLWDEGCWLCCPRSMLEVTVEVELARGGGGLKRILGPNCLIPTSADNKDKFVSPSHAR</sequence>
<evidence type="ECO:0000313" key="2">
    <source>
        <dbReference type="Proteomes" id="UP000000763"/>
    </source>
</evidence>
<reference evidence="2" key="2">
    <citation type="journal article" date="2008" name="Nucleic Acids Res.">
        <title>The rice annotation project database (RAP-DB): 2008 update.</title>
        <authorList>
            <consortium name="The rice annotation project (RAP)"/>
        </authorList>
    </citation>
    <scope>GENOME REANNOTATION</scope>
    <source>
        <strain evidence="2">cv. Nipponbare</strain>
    </source>
</reference>
<dbReference type="AlphaFoldDB" id="Q6K742"/>
<organism evidence="1 2">
    <name type="scientific">Oryza sativa subsp. japonica</name>
    <name type="common">Rice</name>
    <dbReference type="NCBI Taxonomy" id="39947"/>
    <lineage>
        <taxon>Eukaryota</taxon>
        <taxon>Viridiplantae</taxon>
        <taxon>Streptophyta</taxon>
        <taxon>Embryophyta</taxon>
        <taxon>Tracheophyta</taxon>
        <taxon>Spermatophyta</taxon>
        <taxon>Magnoliopsida</taxon>
        <taxon>Liliopsida</taxon>
        <taxon>Poales</taxon>
        <taxon>Poaceae</taxon>
        <taxon>BOP clade</taxon>
        <taxon>Oryzoideae</taxon>
        <taxon>Oryzeae</taxon>
        <taxon>Oryzinae</taxon>
        <taxon>Oryza</taxon>
        <taxon>Oryza sativa</taxon>
    </lineage>
</organism>
<proteinExistence type="predicted"/>
<name>Q6K742_ORYSJ</name>